<dbReference type="EMBL" id="JBHTJM010000007">
    <property type="protein sequence ID" value="MFD0963762.1"/>
    <property type="molecule type" value="Genomic_DNA"/>
</dbReference>
<proteinExistence type="inferred from homology"/>
<dbReference type="Proteomes" id="UP001596997">
    <property type="component" value="Unassembled WGS sequence"/>
</dbReference>
<dbReference type="InterPro" id="IPR002347">
    <property type="entry name" value="SDR_fam"/>
</dbReference>
<comment type="caution">
    <text evidence="4">The sequence shown here is derived from an EMBL/GenBank/DDBJ whole genome shotgun (WGS) entry which is preliminary data.</text>
</comment>
<accession>A0ABW3I2E1</accession>
<sequence length="261" mass="28405">MNKTALITGASSGIGKEFAQIHASKGGNLVIIARNENKLNELKQELEENYKIKVLIITKDLSLPNSAKEIYEKVKAENIKVDFLINNAGFGGVGMFSERDIEQDVAMVNLNINALISLTHYFLQDFIKNNSGKILNVSSTVSLIPAGPMQAVYFASKSFVTSFSNAIAEELSDTNITVTNLMPGATKTAFGESSGMKGTDIYKNPANAKKVAEQGYNGMIKGELDVIAGVSMKDKISLKLMPILPKKLVLKQIKKLQQKSE</sequence>
<dbReference type="InterPro" id="IPR036291">
    <property type="entry name" value="NAD(P)-bd_dom_sf"/>
</dbReference>
<evidence type="ECO:0000256" key="2">
    <source>
        <dbReference type="ARBA" id="ARBA00023002"/>
    </source>
</evidence>
<evidence type="ECO:0000256" key="3">
    <source>
        <dbReference type="RuleBase" id="RU000363"/>
    </source>
</evidence>
<dbReference type="RefSeq" id="WP_377714812.1">
    <property type="nucleotide sequence ID" value="NZ_JBHTJM010000007.1"/>
</dbReference>
<dbReference type="PANTHER" id="PTHR42901:SF1">
    <property type="entry name" value="ALCOHOL DEHYDROGENASE"/>
    <property type="match status" value="1"/>
</dbReference>
<dbReference type="Pfam" id="PF00106">
    <property type="entry name" value="adh_short"/>
    <property type="match status" value="1"/>
</dbReference>
<organism evidence="4 5">
    <name type="scientific">Pseudofulvibacter geojedonensis</name>
    <dbReference type="NCBI Taxonomy" id="1123758"/>
    <lineage>
        <taxon>Bacteria</taxon>
        <taxon>Pseudomonadati</taxon>
        <taxon>Bacteroidota</taxon>
        <taxon>Flavobacteriia</taxon>
        <taxon>Flavobacteriales</taxon>
        <taxon>Flavobacteriaceae</taxon>
        <taxon>Pseudofulvibacter</taxon>
    </lineage>
</organism>
<keyword evidence="5" id="KW-1185">Reference proteome</keyword>
<gene>
    <name evidence="4" type="ORF">ACFQ1O_07070</name>
</gene>
<evidence type="ECO:0000313" key="5">
    <source>
        <dbReference type="Proteomes" id="UP001596997"/>
    </source>
</evidence>
<dbReference type="PRINTS" id="PR00080">
    <property type="entry name" value="SDRFAMILY"/>
</dbReference>
<dbReference type="GO" id="GO:0016491">
    <property type="term" value="F:oxidoreductase activity"/>
    <property type="evidence" value="ECO:0007669"/>
    <property type="project" value="UniProtKB-KW"/>
</dbReference>
<dbReference type="PIRSF" id="PIRSF000126">
    <property type="entry name" value="11-beta-HSD1"/>
    <property type="match status" value="1"/>
</dbReference>
<dbReference type="PANTHER" id="PTHR42901">
    <property type="entry name" value="ALCOHOL DEHYDROGENASE"/>
    <property type="match status" value="1"/>
</dbReference>
<evidence type="ECO:0000313" key="4">
    <source>
        <dbReference type="EMBL" id="MFD0963762.1"/>
    </source>
</evidence>
<protein>
    <submittedName>
        <fullName evidence="4">SDR family NAD(P)-dependent oxidoreductase</fullName>
        <ecNumber evidence="4">1.-.-.-</ecNumber>
    </submittedName>
</protein>
<evidence type="ECO:0000256" key="1">
    <source>
        <dbReference type="ARBA" id="ARBA00006484"/>
    </source>
</evidence>
<dbReference type="Gene3D" id="3.40.50.720">
    <property type="entry name" value="NAD(P)-binding Rossmann-like Domain"/>
    <property type="match status" value="1"/>
</dbReference>
<keyword evidence="2 4" id="KW-0560">Oxidoreductase</keyword>
<name>A0ABW3I2E1_9FLAO</name>
<dbReference type="PRINTS" id="PR00081">
    <property type="entry name" value="GDHRDH"/>
</dbReference>
<comment type="similarity">
    <text evidence="1 3">Belongs to the short-chain dehydrogenases/reductases (SDR) family.</text>
</comment>
<dbReference type="SUPFAM" id="SSF51735">
    <property type="entry name" value="NAD(P)-binding Rossmann-fold domains"/>
    <property type="match status" value="1"/>
</dbReference>
<reference evidence="5" key="1">
    <citation type="journal article" date="2019" name="Int. J. Syst. Evol. Microbiol.">
        <title>The Global Catalogue of Microorganisms (GCM) 10K type strain sequencing project: providing services to taxonomists for standard genome sequencing and annotation.</title>
        <authorList>
            <consortium name="The Broad Institute Genomics Platform"/>
            <consortium name="The Broad Institute Genome Sequencing Center for Infectious Disease"/>
            <person name="Wu L."/>
            <person name="Ma J."/>
        </authorList>
    </citation>
    <scope>NUCLEOTIDE SEQUENCE [LARGE SCALE GENOMIC DNA]</scope>
    <source>
        <strain evidence="5">CCUG 62114</strain>
    </source>
</reference>
<dbReference type="EC" id="1.-.-.-" evidence="4"/>